<name>A0A7J9KN62_GOSSC</name>
<evidence type="ECO:0000313" key="2">
    <source>
        <dbReference type="Proteomes" id="UP000593576"/>
    </source>
</evidence>
<dbReference type="Gene3D" id="2.160.20.10">
    <property type="entry name" value="Single-stranded right-handed beta-helix, Pectin lyase-like"/>
    <property type="match status" value="2"/>
</dbReference>
<reference evidence="1 2" key="1">
    <citation type="journal article" date="2019" name="Genome Biol. Evol.">
        <title>Insights into the evolution of the New World diploid cottons (Gossypium, subgenus Houzingenia) based on genome sequencing.</title>
        <authorList>
            <person name="Grover C.E."/>
            <person name="Arick M.A. 2nd"/>
            <person name="Thrash A."/>
            <person name="Conover J.L."/>
            <person name="Sanders W.S."/>
            <person name="Peterson D.G."/>
            <person name="Frelichowski J.E."/>
            <person name="Scheffler J.A."/>
            <person name="Scheffler B.E."/>
            <person name="Wendel J.F."/>
        </authorList>
    </citation>
    <scope>NUCLEOTIDE SEQUENCE [LARGE SCALE GENOMIC DNA]</scope>
    <source>
        <strain evidence="1">1</strain>
        <tissue evidence="1">Leaf</tissue>
    </source>
</reference>
<dbReference type="InterPro" id="IPR051801">
    <property type="entry name" value="GH28_Enzymes"/>
</dbReference>
<dbReference type="AlphaFoldDB" id="A0A7J9KN62"/>
<dbReference type="InterPro" id="IPR012334">
    <property type="entry name" value="Pectin_lyas_fold"/>
</dbReference>
<dbReference type="Proteomes" id="UP000593576">
    <property type="component" value="Unassembled WGS sequence"/>
</dbReference>
<protein>
    <recommendedName>
        <fullName evidence="3">Polygalacturonase</fullName>
    </recommendedName>
</protein>
<dbReference type="SUPFAM" id="SSF51126">
    <property type="entry name" value="Pectin lyase-like"/>
    <property type="match status" value="1"/>
</dbReference>
<dbReference type="EMBL" id="JABFAF010000001">
    <property type="protein sequence ID" value="MBA0847945.1"/>
    <property type="molecule type" value="Genomic_DNA"/>
</dbReference>
<sequence length="262" mass="29261">ANGTTDGPGSIRWQKFHRGNLKYTRPYLIEFMYLDTIQISNLTLLNSPSWNANPVYSRIEDSYIVSGDDCIAVKSGWDEYGISFGMPTKQLVIRRLTCISPYSATTALGSEMSGGIQDVRAEDIYVKRLSLHTIKWVFWMTGNYKHADNHYDSNALPVIQGINYKDIVVHNVSMAARLEGIEGDPFTQICIANVTIGMAAKAKKVPWTYTDVEGITSGVSPRPCDLLPDQGQKKITACDFPAEPLSINRVVLKTCTYRVNHM</sequence>
<dbReference type="PANTHER" id="PTHR31339:SF50">
    <property type="entry name" value="PECTIN LYASE-LIKE SUPERFAMILY PROTEIN"/>
    <property type="match status" value="1"/>
</dbReference>
<proteinExistence type="predicted"/>
<comment type="caution">
    <text evidence="1">The sequence shown here is derived from an EMBL/GenBank/DDBJ whole genome shotgun (WGS) entry which is preliminary data.</text>
</comment>
<dbReference type="InterPro" id="IPR011050">
    <property type="entry name" value="Pectin_lyase_fold/virulence"/>
</dbReference>
<accession>A0A7J9KN62</accession>
<organism evidence="1 2">
    <name type="scientific">Gossypium schwendimanii</name>
    <name type="common">Cotton</name>
    <dbReference type="NCBI Taxonomy" id="34291"/>
    <lineage>
        <taxon>Eukaryota</taxon>
        <taxon>Viridiplantae</taxon>
        <taxon>Streptophyta</taxon>
        <taxon>Embryophyta</taxon>
        <taxon>Tracheophyta</taxon>
        <taxon>Spermatophyta</taxon>
        <taxon>Magnoliopsida</taxon>
        <taxon>eudicotyledons</taxon>
        <taxon>Gunneridae</taxon>
        <taxon>Pentapetalae</taxon>
        <taxon>rosids</taxon>
        <taxon>malvids</taxon>
        <taxon>Malvales</taxon>
        <taxon>Malvaceae</taxon>
        <taxon>Malvoideae</taxon>
        <taxon>Gossypium</taxon>
    </lineage>
</organism>
<keyword evidence="2" id="KW-1185">Reference proteome</keyword>
<evidence type="ECO:0000313" key="1">
    <source>
        <dbReference type="EMBL" id="MBA0847945.1"/>
    </source>
</evidence>
<evidence type="ECO:0008006" key="3">
    <source>
        <dbReference type="Google" id="ProtNLM"/>
    </source>
</evidence>
<dbReference type="OrthoDB" id="187139at2759"/>
<feature type="non-terminal residue" evidence="1">
    <location>
        <position position="262"/>
    </location>
</feature>
<gene>
    <name evidence="1" type="ORF">Goshw_025922</name>
</gene>
<dbReference type="PANTHER" id="PTHR31339">
    <property type="entry name" value="PECTIN LYASE-RELATED"/>
    <property type="match status" value="1"/>
</dbReference>